<evidence type="ECO:0000256" key="1">
    <source>
        <dbReference type="ARBA" id="ARBA00023157"/>
    </source>
</evidence>
<dbReference type="InterPro" id="IPR029044">
    <property type="entry name" value="Nucleotide-diphossugar_trans"/>
</dbReference>
<protein>
    <submittedName>
        <fullName evidence="3">UDP-N-acetyl-alpha-D-galactosamine polypeptide N-acetylgalactosaminyltransferase</fullName>
    </submittedName>
</protein>
<dbReference type="EMBL" id="JBJKFK010002037">
    <property type="protein sequence ID" value="KAL3311749.1"/>
    <property type="molecule type" value="Genomic_DNA"/>
</dbReference>
<organism evidence="3 4">
    <name type="scientific">Cichlidogyrus casuarinus</name>
    <dbReference type="NCBI Taxonomy" id="1844966"/>
    <lineage>
        <taxon>Eukaryota</taxon>
        <taxon>Metazoa</taxon>
        <taxon>Spiralia</taxon>
        <taxon>Lophotrochozoa</taxon>
        <taxon>Platyhelminthes</taxon>
        <taxon>Monogenea</taxon>
        <taxon>Monopisthocotylea</taxon>
        <taxon>Dactylogyridea</taxon>
        <taxon>Ancyrocephalidae</taxon>
        <taxon>Cichlidogyrus</taxon>
    </lineage>
</organism>
<dbReference type="PANTHER" id="PTHR11675">
    <property type="entry name" value="N-ACETYLGALACTOSAMINYLTRANSFERASE"/>
    <property type="match status" value="1"/>
</dbReference>
<dbReference type="Proteomes" id="UP001626550">
    <property type="component" value="Unassembled WGS sequence"/>
</dbReference>
<sequence>MSYVTAYPPAFLPSKVPPKEEPGSTALGAGGVGVRLIEWILSPKEAEEYKLKWDGIFYNQFLSDRISVRRYLPDNREAGCKVLEYNLKELEKTSVIVPFHNEPYTVILRLVHSLLDRSPPELLEEVILVDDASDWAQLHGKVRIVRLEKRSGLIQAKLKGADAARAPILTFLDAHTECFPGWLEPLLNEIKVDERTAISPVIVYVDGYTLQMKNWASNEIEWGTFTWDITSTIAGGMFSIHRNFFNELGRYDPKFEIWGGENLELSFKVSHASFSL</sequence>
<comment type="caution">
    <text evidence="3">The sequence shown here is derived from an EMBL/GenBank/DDBJ whole genome shotgun (WGS) entry which is preliminary data.</text>
</comment>
<proteinExistence type="predicted"/>
<dbReference type="Gene3D" id="3.90.550.10">
    <property type="entry name" value="Spore Coat Polysaccharide Biosynthesis Protein SpsA, Chain A"/>
    <property type="match status" value="1"/>
</dbReference>
<keyword evidence="4" id="KW-1185">Reference proteome</keyword>
<name>A0ABD2PWM2_9PLAT</name>
<feature type="domain" description="Glycosyltransferase 2-like" evidence="2">
    <location>
        <begin position="94"/>
        <end position="243"/>
    </location>
</feature>
<dbReference type="SUPFAM" id="SSF53448">
    <property type="entry name" value="Nucleotide-diphospho-sugar transferases"/>
    <property type="match status" value="1"/>
</dbReference>
<gene>
    <name evidence="3" type="primary">GLY-5_2</name>
    <name evidence="3" type="ORF">Ciccas_009669</name>
</gene>
<evidence type="ECO:0000259" key="2">
    <source>
        <dbReference type="Pfam" id="PF00535"/>
    </source>
</evidence>
<reference evidence="3 4" key="1">
    <citation type="submission" date="2024-11" db="EMBL/GenBank/DDBJ databases">
        <title>Adaptive evolution of stress response genes in parasites aligns with host niche diversity.</title>
        <authorList>
            <person name="Hahn C."/>
            <person name="Resl P."/>
        </authorList>
    </citation>
    <scope>NUCLEOTIDE SEQUENCE [LARGE SCALE GENOMIC DNA]</scope>
    <source>
        <strain evidence="3">EGGRZ-B1_66</strain>
        <tissue evidence="3">Body</tissue>
    </source>
</reference>
<evidence type="ECO:0000313" key="3">
    <source>
        <dbReference type="EMBL" id="KAL3311749.1"/>
    </source>
</evidence>
<dbReference type="Pfam" id="PF00535">
    <property type="entry name" value="Glycos_transf_2"/>
    <property type="match status" value="1"/>
</dbReference>
<dbReference type="AlphaFoldDB" id="A0ABD2PWM2"/>
<dbReference type="InterPro" id="IPR001173">
    <property type="entry name" value="Glyco_trans_2-like"/>
</dbReference>
<dbReference type="PANTHER" id="PTHR11675:SF126">
    <property type="entry name" value="RICIN B LECTIN DOMAIN-CONTAINING PROTEIN"/>
    <property type="match status" value="1"/>
</dbReference>
<keyword evidence="1" id="KW-1015">Disulfide bond</keyword>
<accession>A0ABD2PWM2</accession>
<evidence type="ECO:0000313" key="4">
    <source>
        <dbReference type="Proteomes" id="UP001626550"/>
    </source>
</evidence>